<keyword evidence="4 6" id="KW-1133">Transmembrane helix</keyword>
<organism evidence="8 9">
    <name type="scientific">Hapsidospora chrysogenum (strain ATCC 11550 / CBS 779.69 / DSM 880 / IAM 14645 / JCM 23072 / IMI 49137)</name>
    <name type="common">Acremonium chrysogenum</name>
    <dbReference type="NCBI Taxonomy" id="857340"/>
    <lineage>
        <taxon>Eukaryota</taxon>
        <taxon>Fungi</taxon>
        <taxon>Dikarya</taxon>
        <taxon>Ascomycota</taxon>
        <taxon>Pezizomycotina</taxon>
        <taxon>Sordariomycetes</taxon>
        <taxon>Hypocreomycetidae</taxon>
        <taxon>Hypocreales</taxon>
        <taxon>Bionectriaceae</taxon>
        <taxon>Hapsidospora</taxon>
    </lineage>
</organism>
<dbReference type="FunFam" id="1.20.1250.20:FF:000078">
    <property type="entry name" value="MFS maltose transporter, putative"/>
    <property type="match status" value="1"/>
</dbReference>
<dbReference type="HOGENOM" id="CLU_001265_11_0_1"/>
<gene>
    <name evidence="8" type="ORF">ACRE_041490</name>
</gene>
<dbReference type="Proteomes" id="UP000029964">
    <property type="component" value="Unassembled WGS sequence"/>
</dbReference>
<dbReference type="PROSITE" id="PS50850">
    <property type="entry name" value="MFS"/>
    <property type="match status" value="1"/>
</dbReference>
<dbReference type="Gene3D" id="1.20.1250.20">
    <property type="entry name" value="MFS general substrate transporter like domains"/>
    <property type="match status" value="1"/>
</dbReference>
<feature type="transmembrane region" description="Helical" evidence="6">
    <location>
        <begin position="396"/>
        <end position="415"/>
    </location>
</feature>
<accession>A0A086T6Q1</accession>
<evidence type="ECO:0000256" key="6">
    <source>
        <dbReference type="SAM" id="Phobius"/>
    </source>
</evidence>
<comment type="caution">
    <text evidence="8">The sequence shown here is derived from an EMBL/GenBank/DDBJ whole genome shotgun (WGS) entry which is preliminary data.</text>
</comment>
<dbReference type="InterPro" id="IPR050360">
    <property type="entry name" value="MFS_Sugar_Transporters"/>
</dbReference>
<feature type="transmembrane region" description="Helical" evidence="6">
    <location>
        <begin position="306"/>
        <end position="329"/>
    </location>
</feature>
<evidence type="ECO:0000256" key="5">
    <source>
        <dbReference type="ARBA" id="ARBA00023136"/>
    </source>
</evidence>
<dbReference type="Pfam" id="PF00083">
    <property type="entry name" value="Sugar_tr"/>
    <property type="match status" value="1"/>
</dbReference>
<keyword evidence="9" id="KW-1185">Reference proteome</keyword>
<reference evidence="9" key="1">
    <citation type="journal article" date="2014" name="Genome Announc.">
        <title>Genome sequence and annotation of Acremonium chrysogenum, producer of the beta-lactam antibiotic cephalosporin C.</title>
        <authorList>
            <person name="Terfehr D."/>
            <person name="Dahlmann T.A."/>
            <person name="Specht T."/>
            <person name="Zadra I."/>
            <person name="Kuernsteiner H."/>
            <person name="Kueck U."/>
        </authorList>
    </citation>
    <scope>NUCLEOTIDE SEQUENCE [LARGE SCALE GENOMIC DNA]</scope>
    <source>
        <strain evidence="9">ATCC 11550 / CBS 779.69 / DSM 880 / IAM 14645 / JCM 23072 / IMI 49137</strain>
    </source>
</reference>
<dbReference type="InterPro" id="IPR005828">
    <property type="entry name" value="MFS_sugar_transport-like"/>
</dbReference>
<dbReference type="AlphaFoldDB" id="A0A086T6Q1"/>
<feature type="transmembrane region" description="Helical" evidence="6">
    <location>
        <begin position="368"/>
        <end position="390"/>
    </location>
</feature>
<evidence type="ECO:0000256" key="4">
    <source>
        <dbReference type="ARBA" id="ARBA00022989"/>
    </source>
</evidence>
<dbReference type="GO" id="GO:0005351">
    <property type="term" value="F:carbohydrate:proton symporter activity"/>
    <property type="evidence" value="ECO:0007669"/>
    <property type="project" value="TreeGrafter"/>
</dbReference>
<dbReference type="PANTHER" id="PTHR48022:SF41">
    <property type="entry name" value="MAJOR FACILITATOR SUPERFAMILY (MFS) PROFILE DOMAIN-CONTAINING PROTEIN"/>
    <property type="match status" value="1"/>
</dbReference>
<feature type="transmembrane region" description="Helical" evidence="6">
    <location>
        <begin position="436"/>
        <end position="457"/>
    </location>
</feature>
<dbReference type="OrthoDB" id="6612291at2759"/>
<dbReference type="InterPro" id="IPR020846">
    <property type="entry name" value="MFS_dom"/>
</dbReference>
<feature type="transmembrane region" description="Helical" evidence="6">
    <location>
        <begin position="190"/>
        <end position="211"/>
    </location>
</feature>
<comment type="similarity">
    <text evidence="2">Belongs to the major facilitator superfamily. Sugar transporter (TC 2.A.1.1) family.</text>
</comment>
<evidence type="ECO:0000256" key="2">
    <source>
        <dbReference type="ARBA" id="ARBA00010992"/>
    </source>
</evidence>
<comment type="subcellular location">
    <subcellularLocation>
        <location evidence="1">Membrane</location>
        <topology evidence="1">Multi-pass membrane protein</topology>
    </subcellularLocation>
</comment>
<sequence>MEGKLADMTVSDSMKIADDVDAKSAIERDEHADMRLFQAIKKWRRVTLFCVGMTSAILMYGYDYVIVGTVSAMPSFQYDYGYQYNGKWVLPSLWLGLWNMASPAASMIGAIIGGLFQDWFGRRVSLGTGSFLSAVGVAVIYASSIPDDIGARRGLFLGGKAFQGGAIGMVMATAQTYMSEILPPVLRGPILAFIPTFTLLGQLIGAGVIYACLDMDNGYVVCYGTQWAFSAVPLIVAFIIPESPTYLVRKGKIDKALKAQKRLDAPGQDTQRTIALLQRNIEREQQETQATYVDCFKAANTRRTMIVVFANLLPQIFGLALLSKASYFIQVVGMDADLSVLVLVLGILCGFLANLASTWVLSRIRRRLLVLTTLAVAIVSWGSMGISGIWSGKPTVWYTAAMMIIVIVVCGVGVWPCSYAIGAETSSLHLRAKAQGIGWLTQGASAAILGFLLPYIFNPDQGDLGAKTGFFYAGLCVIGFVVSFFYVPEMKGRTPDEIDRMFELKLGARAFKTWSHESTGTRNEQEPGR</sequence>
<feature type="domain" description="Major facilitator superfamily (MFS) profile" evidence="7">
    <location>
        <begin position="49"/>
        <end position="491"/>
    </location>
</feature>
<feature type="transmembrane region" description="Helical" evidence="6">
    <location>
        <begin position="93"/>
        <end position="116"/>
    </location>
</feature>
<dbReference type="PANTHER" id="PTHR48022">
    <property type="entry name" value="PLASTIDIC GLUCOSE TRANSPORTER 4"/>
    <property type="match status" value="1"/>
</dbReference>
<name>A0A086T6Q1_HAPC1</name>
<feature type="transmembrane region" description="Helical" evidence="6">
    <location>
        <begin position="161"/>
        <end position="178"/>
    </location>
</feature>
<proteinExistence type="inferred from homology"/>
<dbReference type="InterPro" id="IPR036259">
    <property type="entry name" value="MFS_trans_sf"/>
</dbReference>
<feature type="transmembrane region" description="Helical" evidence="6">
    <location>
        <begin position="123"/>
        <end position="141"/>
    </location>
</feature>
<dbReference type="EMBL" id="JPKY01000038">
    <property type="protein sequence ID" value="KFH45033.1"/>
    <property type="molecule type" value="Genomic_DNA"/>
</dbReference>
<evidence type="ECO:0000256" key="1">
    <source>
        <dbReference type="ARBA" id="ARBA00004141"/>
    </source>
</evidence>
<protein>
    <submittedName>
        <fullName evidence="8">Alpha-glucosides permease-like protein</fullName>
    </submittedName>
</protein>
<keyword evidence="5 6" id="KW-0472">Membrane</keyword>
<evidence type="ECO:0000259" key="7">
    <source>
        <dbReference type="PROSITE" id="PS50850"/>
    </source>
</evidence>
<dbReference type="SUPFAM" id="SSF103473">
    <property type="entry name" value="MFS general substrate transporter"/>
    <property type="match status" value="1"/>
</dbReference>
<evidence type="ECO:0000256" key="3">
    <source>
        <dbReference type="ARBA" id="ARBA00022692"/>
    </source>
</evidence>
<feature type="transmembrane region" description="Helical" evidence="6">
    <location>
        <begin position="341"/>
        <end position="361"/>
    </location>
</feature>
<evidence type="ECO:0000313" key="8">
    <source>
        <dbReference type="EMBL" id="KFH45033.1"/>
    </source>
</evidence>
<feature type="transmembrane region" description="Helical" evidence="6">
    <location>
        <begin position="469"/>
        <end position="487"/>
    </location>
</feature>
<keyword evidence="3 6" id="KW-0812">Transmembrane</keyword>
<feature type="transmembrane region" description="Helical" evidence="6">
    <location>
        <begin position="217"/>
        <end position="240"/>
    </location>
</feature>
<dbReference type="GO" id="GO:0016020">
    <property type="term" value="C:membrane"/>
    <property type="evidence" value="ECO:0007669"/>
    <property type="project" value="UniProtKB-SubCell"/>
</dbReference>
<feature type="transmembrane region" description="Helical" evidence="6">
    <location>
        <begin position="46"/>
        <end position="73"/>
    </location>
</feature>
<evidence type="ECO:0000313" key="9">
    <source>
        <dbReference type="Proteomes" id="UP000029964"/>
    </source>
</evidence>